<dbReference type="GO" id="GO:0005771">
    <property type="term" value="C:multivesicular body"/>
    <property type="evidence" value="ECO:0007669"/>
    <property type="project" value="TreeGrafter"/>
</dbReference>
<keyword evidence="5" id="KW-0963">Cytoplasm</keyword>
<protein>
    <recommendedName>
        <fullName evidence="9">Charged multivesicular body protein 7</fullName>
    </recommendedName>
    <alternativeName>
        <fullName evidence="10">Chromatin-modifying protein 7</fullName>
    </alternativeName>
</protein>
<dbReference type="GO" id="GO:0005635">
    <property type="term" value="C:nuclear envelope"/>
    <property type="evidence" value="ECO:0007669"/>
    <property type="project" value="UniProtKB-SubCell"/>
</dbReference>
<dbReference type="Pfam" id="PF25880">
    <property type="entry name" value="WHD_CHMP7_1st"/>
    <property type="match status" value="1"/>
</dbReference>
<dbReference type="GO" id="GO:0015031">
    <property type="term" value="P:protein transport"/>
    <property type="evidence" value="ECO:0007669"/>
    <property type="project" value="UniProtKB-KW"/>
</dbReference>
<evidence type="ECO:0000256" key="10">
    <source>
        <dbReference type="ARBA" id="ARBA00041629"/>
    </source>
</evidence>
<dbReference type="GO" id="GO:0006900">
    <property type="term" value="P:vesicle budding from membrane"/>
    <property type="evidence" value="ECO:0007669"/>
    <property type="project" value="TreeGrafter"/>
</dbReference>
<dbReference type="InParanoid" id="A0A6P8RK10"/>
<dbReference type="PANTHER" id="PTHR22761">
    <property type="entry name" value="CHARGED MULTIVESICULAR BODY PROTEIN"/>
    <property type="match status" value="1"/>
</dbReference>
<dbReference type="Proteomes" id="UP000515159">
    <property type="component" value="Chromosome 6"/>
</dbReference>
<evidence type="ECO:0000259" key="12">
    <source>
        <dbReference type="Pfam" id="PF25239"/>
    </source>
</evidence>
<reference evidence="14" key="1">
    <citation type="submission" date="2025-08" db="UniProtKB">
        <authorList>
            <consortium name="RefSeq"/>
        </authorList>
    </citation>
    <scope>IDENTIFICATION</scope>
</reference>
<evidence type="ECO:0000256" key="11">
    <source>
        <dbReference type="SAM" id="MobiDB-lite"/>
    </source>
</evidence>
<dbReference type="FunCoup" id="A0A6P8RK10">
    <property type="interactions" value="2524"/>
</dbReference>
<dbReference type="CTD" id="91782"/>
<evidence type="ECO:0000256" key="9">
    <source>
        <dbReference type="ARBA" id="ARBA00041077"/>
    </source>
</evidence>
<dbReference type="GO" id="GO:0009898">
    <property type="term" value="C:cytoplasmic side of plasma membrane"/>
    <property type="evidence" value="ECO:0007669"/>
    <property type="project" value="TreeGrafter"/>
</dbReference>
<feature type="region of interest" description="Disordered" evidence="11">
    <location>
        <begin position="387"/>
        <end position="447"/>
    </location>
</feature>
<dbReference type="AlphaFoldDB" id="A0A6P8RK10"/>
<keyword evidence="6" id="KW-0653">Protein transport</keyword>
<dbReference type="OrthoDB" id="10250120at2759"/>
<feature type="domain" description="CHMP7 winged helix" evidence="12">
    <location>
        <begin position="153"/>
        <end position="221"/>
    </location>
</feature>
<comment type="subcellular location">
    <subcellularLocation>
        <location evidence="2">Cytoplasm</location>
    </subcellularLocation>
    <subcellularLocation>
        <location evidence="1">Nucleus envelope</location>
    </subcellularLocation>
</comment>
<dbReference type="GO" id="GO:0000815">
    <property type="term" value="C:ESCRT III complex"/>
    <property type="evidence" value="ECO:0007669"/>
    <property type="project" value="TreeGrafter"/>
</dbReference>
<evidence type="ECO:0000256" key="5">
    <source>
        <dbReference type="ARBA" id="ARBA00022490"/>
    </source>
</evidence>
<keyword evidence="8" id="KW-0539">Nucleus</keyword>
<evidence type="ECO:0000256" key="2">
    <source>
        <dbReference type="ARBA" id="ARBA00004496"/>
    </source>
</evidence>
<accession>A0A6P8RK10</accession>
<evidence type="ECO:0000256" key="1">
    <source>
        <dbReference type="ARBA" id="ARBA00004259"/>
    </source>
</evidence>
<organism evidence="13 14">
    <name type="scientific">Geotrypetes seraphini</name>
    <name type="common">Gaboon caecilian</name>
    <name type="synonym">Caecilia seraphini</name>
    <dbReference type="NCBI Taxonomy" id="260995"/>
    <lineage>
        <taxon>Eukaryota</taxon>
        <taxon>Metazoa</taxon>
        <taxon>Chordata</taxon>
        <taxon>Craniata</taxon>
        <taxon>Vertebrata</taxon>
        <taxon>Euteleostomi</taxon>
        <taxon>Amphibia</taxon>
        <taxon>Gymnophiona</taxon>
        <taxon>Geotrypetes</taxon>
    </lineage>
</organism>
<dbReference type="InterPro" id="IPR057471">
    <property type="entry name" value="CHMP7_WHD"/>
</dbReference>
<evidence type="ECO:0000256" key="6">
    <source>
        <dbReference type="ARBA" id="ARBA00022927"/>
    </source>
</evidence>
<dbReference type="Pfam" id="PF25239">
    <property type="entry name" value="WHD_CHMP7"/>
    <property type="match status" value="1"/>
</dbReference>
<evidence type="ECO:0000313" key="14">
    <source>
        <dbReference type="RefSeq" id="XP_033804471.1"/>
    </source>
</evidence>
<evidence type="ECO:0000256" key="4">
    <source>
        <dbReference type="ARBA" id="ARBA00022448"/>
    </source>
</evidence>
<dbReference type="PANTHER" id="PTHR22761:SF21">
    <property type="entry name" value="CHARGED MULTIVESICULAR BODY PROTEIN 7"/>
    <property type="match status" value="1"/>
</dbReference>
<keyword evidence="7" id="KW-0175">Coiled coil</keyword>
<gene>
    <name evidence="14" type="primary">CHMP7</name>
</gene>
<sequence>MAREMLPCPQEKLALSAQPSEWQDDERMAFLFSAFKQNREVNCSDWDSKMIFWVPLVVNQSRQKGELCFTLKELQESFLRKGSTPLGLGTVIEEMVRQKKLQRESEFVSSINSGWISWGVGLFLVKPLKWTFSTVLGESKIPANEVFVVTELLKEKADSVYCLFQNSFPSSQSMVSLSELHSLCASLCPDERMFYLVLLQLQKEKRVTVLEMNGEKIVKFARGPQENVSPVNDLDLGVHQLMKSEKLLLQKVEMLSVQAERSKVEAQSAYRAGKKQQALRSLKSKKRVEKRIGELQSKIECVQSILDRISSSQTDRMVVDAYQAGAAALKLAMKDITVQKAESLVEQIQEYCDVQDDITQTLAGMDVSGLDVDTEELEKELDSILESTNKPPELPDVPGSQLPPPGALLPGIGEGGLQKPSLTREGLMPRSGSTLSEPRRGQRLMME</sequence>
<name>A0A6P8RK10_GEOSA</name>
<dbReference type="GO" id="GO:0032511">
    <property type="term" value="P:late endosome to vacuole transport via multivesicular body sorting pathway"/>
    <property type="evidence" value="ECO:0007669"/>
    <property type="project" value="TreeGrafter"/>
</dbReference>
<dbReference type="RefSeq" id="XP_033804471.1">
    <property type="nucleotide sequence ID" value="XM_033948580.1"/>
</dbReference>
<evidence type="ECO:0000256" key="7">
    <source>
        <dbReference type="ARBA" id="ARBA00023054"/>
    </source>
</evidence>
<keyword evidence="13" id="KW-1185">Reference proteome</keyword>
<keyword evidence="4" id="KW-0813">Transport</keyword>
<dbReference type="InterPro" id="IPR005024">
    <property type="entry name" value="Snf7_fam"/>
</dbReference>
<evidence type="ECO:0000256" key="3">
    <source>
        <dbReference type="ARBA" id="ARBA00006190"/>
    </source>
</evidence>
<comment type="similarity">
    <text evidence="3">Belongs to the SNF7 family.</text>
</comment>
<proteinExistence type="inferred from homology"/>
<evidence type="ECO:0000313" key="13">
    <source>
        <dbReference type="Proteomes" id="UP000515159"/>
    </source>
</evidence>
<evidence type="ECO:0000256" key="8">
    <source>
        <dbReference type="ARBA" id="ARBA00023242"/>
    </source>
</evidence>
<dbReference type="Pfam" id="PF03357">
    <property type="entry name" value="Snf7"/>
    <property type="match status" value="1"/>
</dbReference>
<dbReference type="GeneID" id="117362343"/>
<dbReference type="KEGG" id="gsh:117362343"/>